<reference evidence="4" key="1">
    <citation type="submission" date="2021-03" db="EMBL/GenBank/DDBJ databases">
        <title>Antimicrobial resistance genes in bacteria isolated from Japanese honey, and their potential for conferring macrolide and lincosamide resistance in the American foulbrood pathogen Paenibacillus larvae.</title>
        <authorList>
            <person name="Okamoto M."/>
            <person name="Kumagai M."/>
            <person name="Kanamori H."/>
            <person name="Takamatsu D."/>
        </authorList>
    </citation>
    <scope>NUCLEOTIDE SEQUENCE</scope>
    <source>
        <strain evidence="4">J27TS8</strain>
    </source>
</reference>
<evidence type="ECO:0000256" key="1">
    <source>
        <dbReference type="SAM" id="MobiDB-lite"/>
    </source>
</evidence>
<protein>
    <recommendedName>
        <fullName evidence="3">PepSY domain-containing protein</fullName>
    </recommendedName>
</protein>
<evidence type="ECO:0000313" key="4">
    <source>
        <dbReference type="EMBL" id="GIN63621.1"/>
    </source>
</evidence>
<feature type="region of interest" description="Disordered" evidence="1">
    <location>
        <begin position="95"/>
        <end position="126"/>
    </location>
</feature>
<feature type="domain" description="PepSY" evidence="3">
    <location>
        <begin position="126"/>
        <end position="183"/>
    </location>
</feature>
<keyword evidence="5" id="KW-1185">Reference proteome</keyword>
<dbReference type="Gene3D" id="3.10.450.40">
    <property type="match status" value="1"/>
</dbReference>
<dbReference type="InterPro" id="IPR025711">
    <property type="entry name" value="PepSY"/>
</dbReference>
<evidence type="ECO:0000313" key="5">
    <source>
        <dbReference type="Proteomes" id="UP000682111"/>
    </source>
</evidence>
<organism evidence="4 5">
    <name type="scientific">Robertmurraya siralis</name>
    <dbReference type="NCBI Taxonomy" id="77777"/>
    <lineage>
        <taxon>Bacteria</taxon>
        <taxon>Bacillati</taxon>
        <taxon>Bacillota</taxon>
        <taxon>Bacilli</taxon>
        <taxon>Bacillales</taxon>
        <taxon>Bacillaceae</taxon>
        <taxon>Robertmurraya</taxon>
    </lineage>
</organism>
<accession>A0A920BVK5</accession>
<dbReference type="Pfam" id="PF03413">
    <property type="entry name" value="PepSY"/>
    <property type="match status" value="1"/>
</dbReference>
<comment type="caution">
    <text evidence="4">The sequence shown here is derived from an EMBL/GenBank/DDBJ whole genome shotgun (WGS) entry which is preliminary data.</text>
</comment>
<evidence type="ECO:0000259" key="3">
    <source>
        <dbReference type="Pfam" id="PF03413"/>
    </source>
</evidence>
<keyword evidence="2" id="KW-0812">Transmembrane</keyword>
<dbReference type="Proteomes" id="UP000682111">
    <property type="component" value="Unassembled WGS sequence"/>
</dbReference>
<keyword evidence="2" id="KW-0472">Membrane</keyword>
<keyword evidence="2" id="KW-1133">Transmembrane helix</keyword>
<gene>
    <name evidence="4" type="ORF">J27TS8_36140</name>
</gene>
<dbReference type="AlphaFoldDB" id="A0A920BVK5"/>
<dbReference type="EMBL" id="BORC01000007">
    <property type="protein sequence ID" value="GIN63621.1"/>
    <property type="molecule type" value="Genomic_DNA"/>
</dbReference>
<feature type="transmembrane region" description="Helical" evidence="2">
    <location>
        <begin position="9"/>
        <end position="27"/>
    </location>
</feature>
<sequence length="187" mass="20858">MESVNWKKMSIGLVVIFVVVILTWQLLRLMTVEQTVSAEEAKNKVQELYKGEIVNIEETAEVYQITIKLDTGKYEIEIARNTGDIGKLNRVSKAVANTPEEQSSEGGGEVVTPESPPEEQKEQTHISKEEAISIALSQVKGEIDDVDIEQSNGLNYYLVEIETNNDREATVQINAISGEVMSITWDD</sequence>
<name>A0A920BVK5_9BACI</name>
<proteinExistence type="predicted"/>
<evidence type="ECO:0000256" key="2">
    <source>
        <dbReference type="SAM" id="Phobius"/>
    </source>
</evidence>